<dbReference type="SUPFAM" id="SSF52025">
    <property type="entry name" value="PA domain"/>
    <property type="match status" value="1"/>
</dbReference>
<keyword evidence="16" id="KW-1185">Reference proteome</keyword>
<dbReference type="InterPro" id="IPR015500">
    <property type="entry name" value="Peptidase_S8_subtilisin-rel"/>
</dbReference>
<evidence type="ECO:0000259" key="14">
    <source>
        <dbReference type="Pfam" id="PF05922"/>
    </source>
</evidence>
<comment type="similarity">
    <text evidence="1 9 10">Belongs to the peptidase S8 family.</text>
</comment>
<feature type="domain" description="Inhibitor I9" evidence="14">
    <location>
        <begin position="98"/>
        <end position="161"/>
    </location>
</feature>
<dbReference type="InterPro" id="IPR023827">
    <property type="entry name" value="Peptidase_S8_Asp-AS"/>
</dbReference>
<dbReference type="AlphaFoldDB" id="A0A316D3K5"/>
<dbReference type="InterPro" id="IPR046450">
    <property type="entry name" value="PA_dom_sf"/>
</dbReference>
<evidence type="ECO:0000256" key="1">
    <source>
        <dbReference type="ARBA" id="ARBA00011073"/>
    </source>
</evidence>
<dbReference type="Gene3D" id="3.50.30.30">
    <property type="match status" value="1"/>
</dbReference>
<dbReference type="InterPro" id="IPR010259">
    <property type="entry name" value="S8pro/Inhibitor_I9"/>
</dbReference>
<dbReference type="PANTHER" id="PTHR43806:SF65">
    <property type="entry name" value="SERINE PROTEASE APRX"/>
    <property type="match status" value="1"/>
</dbReference>
<accession>A0A316D3K5</accession>
<name>A0A316D3K5_9BACL</name>
<dbReference type="GO" id="GO:0006508">
    <property type="term" value="P:proteolysis"/>
    <property type="evidence" value="ECO:0007669"/>
    <property type="project" value="UniProtKB-KW"/>
</dbReference>
<gene>
    <name evidence="15" type="ORF">C7459_12140</name>
</gene>
<sequence length="1158" mass="121001">MKKKTMQKVSSLALASTIVVAGLPFHSVAGAATVTSVATNLNKQVTQNSIATGGFISPNLDTASTAKVKVLVQMSAQPTAVGRYASSQGNSAFAAESTESAIKAQQASVVSTAKAKGIDLTVNYQFNTVLNGMEVTIEANKIPELAKIPGVVSVFENKTYYAIPDEQADLSDPNNVNFDITPLSQVGAPAVWAKGITGAGLKVGVIDTGVDYMHPDLAPAFKGGFDSFFQDSDPYEEGPVEKDVDPYGTGFEGTSHGTHVSGTIAGHAANGTSDIVQKGVAYEADLYVYKVLGRNPVTGRSSGSSAQVIDGIERAVKDGMDVINLSLGSDAEKDPNSPDAIAINNAVLAGVTAVIANGNAADKVPGQYYYSMGSPASSQLAISVGATTSPANHYDATTKSSFDAALDYNLKVMGWGTGKENFGDILGINPNDAVYVGLGKPGDYESVDVTGKVVLVSRGDIPFVDKIKNAKHHGAKAILIFNGINTLVNDVSVPNLAENIAGRDGNIGATAYVGDSFEFIPAFDMSGKEGRALARQILANQATPLQFTFGADFPKSVVAGDTMATFSSRGPASDGSFGIKPDITAPGVNILSTWPAYKKYNEDANYDQAYNRISGTSMATPHVAGLALLIKQAHPDWTPFDIRAALANTADEISDATGKLYDVYSQGGGRANVAKAVETNAVLQTVDALTILDKNLQPQQVINYNDNASFGLMAAGSAAKVETLQLKNTGADALTYTASVKMHASVTSDPGHPVATPNVNNIEAVLTGVDANSMISAAGHTATQFGLSVKPKAGAVDGVYEGEILLEAANGIVAGAPSLHIPFVVHVGTKAEDTGFGVQEATLSHVNISPYNPTDVSFRLTADDINHLELNVYDLNDDFVGTLAEQGTKDAKGVYTMIAPGLKTFTGIDGSYTDGTLDAQGKKVVKHLKPGMYKLEVNANYLDNTGKSLGGYQTYKTFGVLDSALNLSNVTNTTELQAPVLTLPSSPDLQFAVTKSSQAEYIGNDGILKKLPTVGTLAVDLTVSVSATANPSVKTEVNVKVFLGANSTKPFLISSGSLDRTHGLVAKVKIVTKSDKNRALNLNVGPDVGPAVTVFQLMKGSTPVNLIAVTKGSMSTDEVTAQFQVTGSDYWVQAYVVDSIDSVITSVPTFLGDRVELK</sequence>
<dbReference type="PROSITE" id="PS00138">
    <property type="entry name" value="SUBTILASE_SER"/>
    <property type="match status" value="1"/>
</dbReference>
<evidence type="ECO:0000256" key="10">
    <source>
        <dbReference type="RuleBase" id="RU003355"/>
    </source>
</evidence>
<feature type="domain" description="PA" evidence="13">
    <location>
        <begin position="440"/>
        <end position="531"/>
    </location>
</feature>
<keyword evidence="2" id="KW-0134">Cell wall</keyword>
<keyword evidence="6 9" id="KW-0378">Hydrolase</keyword>
<dbReference type="InterPro" id="IPR036852">
    <property type="entry name" value="Peptidase_S8/S53_dom_sf"/>
</dbReference>
<evidence type="ECO:0000256" key="4">
    <source>
        <dbReference type="ARBA" id="ARBA00022670"/>
    </source>
</evidence>
<dbReference type="RefSeq" id="WP_109690966.1">
    <property type="nucleotide sequence ID" value="NZ_QGGL01000021.1"/>
</dbReference>
<dbReference type="PROSITE" id="PS51892">
    <property type="entry name" value="SUBTILASE"/>
    <property type="match status" value="1"/>
</dbReference>
<evidence type="ECO:0000256" key="2">
    <source>
        <dbReference type="ARBA" id="ARBA00022512"/>
    </source>
</evidence>
<feature type="domain" description="Peptidase S8/S53" evidence="12">
    <location>
        <begin position="198"/>
        <end position="652"/>
    </location>
</feature>
<keyword evidence="5 11" id="KW-0732">Signal</keyword>
<dbReference type="CDD" id="cd02133">
    <property type="entry name" value="PA_C5a_like"/>
    <property type="match status" value="1"/>
</dbReference>
<dbReference type="PROSITE" id="PS00136">
    <property type="entry name" value="SUBTILASE_ASP"/>
    <property type="match status" value="1"/>
</dbReference>
<reference evidence="15 16" key="1">
    <citation type="submission" date="2018-05" db="EMBL/GenBank/DDBJ databases">
        <title>Genomic Encyclopedia of Type Strains, Phase IV (KMG-IV): sequencing the most valuable type-strain genomes for metagenomic binning, comparative biology and taxonomic classification.</title>
        <authorList>
            <person name="Goeker M."/>
        </authorList>
    </citation>
    <scope>NUCLEOTIDE SEQUENCE [LARGE SCALE GENOMIC DNA]</scope>
    <source>
        <strain evidence="15 16">DSM 18773</strain>
    </source>
</reference>
<keyword evidence="3" id="KW-0964">Secreted</keyword>
<dbReference type="InterPro" id="IPR022398">
    <property type="entry name" value="Peptidase_S8_His-AS"/>
</dbReference>
<evidence type="ECO:0000256" key="5">
    <source>
        <dbReference type="ARBA" id="ARBA00022729"/>
    </source>
</evidence>
<dbReference type="PROSITE" id="PS00137">
    <property type="entry name" value="SUBTILASE_HIS"/>
    <property type="match status" value="1"/>
</dbReference>
<dbReference type="InterPro" id="IPR034213">
    <property type="entry name" value="S8_Vpr-like"/>
</dbReference>
<keyword evidence="7 9" id="KW-0720">Serine protease</keyword>
<dbReference type="GO" id="GO:0004252">
    <property type="term" value="F:serine-type endopeptidase activity"/>
    <property type="evidence" value="ECO:0007669"/>
    <property type="project" value="UniProtKB-UniRule"/>
</dbReference>
<evidence type="ECO:0000256" key="9">
    <source>
        <dbReference type="PROSITE-ProRule" id="PRU01240"/>
    </source>
</evidence>
<feature type="active site" description="Charge relay system" evidence="8 9">
    <location>
        <position position="207"/>
    </location>
</feature>
<evidence type="ECO:0000313" key="15">
    <source>
        <dbReference type="EMBL" id="PWK05977.1"/>
    </source>
</evidence>
<organism evidence="15 16">
    <name type="scientific">Tumebacillus permanentifrigoris</name>
    <dbReference type="NCBI Taxonomy" id="378543"/>
    <lineage>
        <taxon>Bacteria</taxon>
        <taxon>Bacillati</taxon>
        <taxon>Bacillota</taxon>
        <taxon>Bacilli</taxon>
        <taxon>Bacillales</taxon>
        <taxon>Alicyclobacillaceae</taxon>
        <taxon>Tumebacillus</taxon>
    </lineage>
</organism>
<feature type="signal peptide" evidence="11">
    <location>
        <begin position="1"/>
        <end position="31"/>
    </location>
</feature>
<evidence type="ECO:0000313" key="16">
    <source>
        <dbReference type="Proteomes" id="UP000245634"/>
    </source>
</evidence>
<dbReference type="Pfam" id="PF02225">
    <property type="entry name" value="PA"/>
    <property type="match status" value="1"/>
</dbReference>
<feature type="active site" description="Charge relay system" evidence="8 9">
    <location>
        <position position="256"/>
    </location>
</feature>
<evidence type="ECO:0000256" key="3">
    <source>
        <dbReference type="ARBA" id="ARBA00022525"/>
    </source>
</evidence>
<evidence type="ECO:0000256" key="6">
    <source>
        <dbReference type="ARBA" id="ARBA00022801"/>
    </source>
</evidence>
<dbReference type="Proteomes" id="UP000245634">
    <property type="component" value="Unassembled WGS sequence"/>
</dbReference>
<feature type="chain" id="PRO_5016251469" evidence="11">
    <location>
        <begin position="32"/>
        <end position="1158"/>
    </location>
</feature>
<dbReference type="Pfam" id="PF05922">
    <property type="entry name" value="Inhibitor_I9"/>
    <property type="match status" value="1"/>
</dbReference>
<evidence type="ECO:0000256" key="11">
    <source>
        <dbReference type="SAM" id="SignalP"/>
    </source>
</evidence>
<dbReference type="InterPro" id="IPR050131">
    <property type="entry name" value="Peptidase_S8_subtilisin-like"/>
</dbReference>
<keyword evidence="4 9" id="KW-0645">Protease</keyword>
<dbReference type="Gene3D" id="3.40.50.200">
    <property type="entry name" value="Peptidase S8/S53 domain"/>
    <property type="match status" value="2"/>
</dbReference>
<evidence type="ECO:0000259" key="12">
    <source>
        <dbReference type="Pfam" id="PF00082"/>
    </source>
</evidence>
<dbReference type="SUPFAM" id="SSF52743">
    <property type="entry name" value="Subtilisin-like"/>
    <property type="match status" value="1"/>
</dbReference>
<dbReference type="PRINTS" id="PR00723">
    <property type="entry name" value="SUBTILISIN"/>
</dbReference>
<evidence type="ECO:0000259" key="13">
    <source>
        <dbReference type="Pfam" id="PF02225"/>
    </source>
</evidence>
<protein>
    <submittedName>
        <fullName evidence="15">PA domain-containing protein</fullName>
    </submittedName>
</protein>
<evidence type="ECO:0000256" key="8">
    <source>
        <dbReference type="PIRSR" id="PIRSR615500-1"/>
    </source>
</evidence>
<comment type="caution">
    <text evidence="15">The sequence shown here is derived from an EMBL/GenBank/DDBJ whole genome shotgun (WGS) entry which is preliminary data.</text>
</comment>
<dbReference type="InterPro" id="IPR023828">
    <property type="entry name" value="Peptidase_S8_Ser-AS"/>
</dbReference>
<dbReference type="EMBL" id="QGGL01000021">
    <property type="protein sequence ID" value="PWK05977.1"/>
    <property type="molecule type" value="Genomic_DNA"/>
</dbReference>
<dbReference type="Pfam" id="PF00082">
    <property type="entry name" value="Peptidase_S8"/>
    <property type="match status" value="1"/>
</dbReference>
<feature type="active site" description="Charge relay system" evidence="8 9">
    <location>
        <position position="617"/>
    </location>
</feature>
<evidence type="ECO:0000256" key="7">
    <source>
        <dbReference type="ARBA" id="ARBA00022825"/>
    </source>
</evidence>
<dbReference type="PANTHER" id="PTHR43806">
    <property type="entry name" value="PEPTIDASE S8"/>
    <property type="match status" value="1"/>
</dbReference>
<proteinExistence type="inferred from homology"/>
<dbReference type="InterPro" id="IPR003137">
    <property type="entry name" value="PA_domain"/>
</dbReference>
<dbReference type="InterPro" id="IPR000209">
    <property type="entry name" value="Peptidase_S8/S53_dom"/>
</dbReference>
<dbReference type="CDD" id="cd07474">
    <property type="entry name" value="Peptidases_S8_subtilisin_Vpr-like"/>
    <property type="match status" value="1"/>
</dbReference>